<evidence type="ECO:0000313" key="2">
    <source>
        <dbReference type="Proteomes" id="UP001596060"/>
    </source>
</evidence>
<comment type="caution">
    <text evidence="1">The sequence shown here is derived from an EMBL/GenBank/DDBJ whole genome shotgun (WGS) entry which is preliminary data.</text>
</comment>
<accession>A0ABW0PAP8</accession>
<gene>
    <name evidence="1" type="ORF">ACFPN9_29990</name>
</gene>
<evidence type="ECO:0000313" key="1">
    <source>
        <dbReference type="EMBL" id="MFC5509448.1"/>
    </source>
</evidence>
<keyword evidence="2" id="KW-1185">Reference proteome</keyword>
<sequence>MTTINDGASQAEDEARPTAGDLTRYARAYQLSTEHARMFPMWQAALAHALLLEHDGDAVHADRGNLNGRQLAEGARSMARTFALLIAEAPARNEQELEQKIEIYETMNFLPGEMERSRTAYMVEIAMHADASALGIKLRKEPVATGSGGVQ</sequence>
<name>A0ABW0PAP8_9HYPH</name>
<protein>
    <submittedName>
        <fullName evidence="1">Uncharacterized protein</fullName>
    </submittedName>
</protein>
<dbReference type="Proteomes" id="UP001596060">
    <property type="component" value="Unassembled WGS sequence"/>
</dbReference>
<reference evidence="2" key="1">
    <citation type="journal article" date="2019" name="Int. J. Syst. Evol. Microbiol.">
        <title>The Global Catalogue of Microorganisms (GCM) 10K type strain sequencing project: providing services to taxonomists for standard genome sequencing and annotation.</title>
        <authorList>
            <consortium name="The Broad Institute Genomics Platform"/>
            <consortium name="The Broad Institute Genome Sequencing Center for Infectious Disease"/>
            <person name="Wu L."/>
            <person name="Ma J."/>
        </authorList>
    </citation>
    <scope>NUCLEOTIDE SEQUENCE [LARGE SCALE GENOMIC DNA]</scope>
    <source>
        <strain evidence="2">CCUG 43117</strain>
    </source>
</reference>
<dbReference type="RefSeq" id="WP_377818172.1">
    <property type="nucleotide sequence ID" value="NZ_JBHSLU010000164.1"/>
</dbReference>
<dbReference type="EMBL" id="JBHSLU010000164">
    <property type="protein sequence ID" value="MFC5509448.1"/>
    <property type="molecule type" value="Genomic_DNA"/>
</dbReference>
<organism evidence="1 2">
    <name type="scientific">Bosea massiliensis</name>
    <dbReference type="NCBI Taxonomy" id="151419"/>
    <lineage>
        <taxon>Bacteria</taxon>
        <taxon>Pseudomonadati</taxon>
        <taxon>Pseudomonadota</taxon>
        <taxon>Alphaproteobacteria</taxon>
        <taxon>Hyphomicrobiales</taxon>
        <taxon>Boseaceae</taxon>
        <taxon>Bosea</taxon>
    </lineage>
</organism>
<proteinExistence type="predicted"/>